<dbReference type="CTD" id="142477086"/>
<reference evidence="3" key="1">
    <citation type="submission" date="2025-08" db="UniProtKB">
        <authorList>
            <consortium name="RefSeq"/>
        </authorList>
    </citation>
    <scope>IDENTIFICATION</scope>
</reference>
<dbReference type="PANTHER" id="PTHR32289:SF5">
    <property type="entry name" value="TRANSMEMBRANE 74B, OPPOSITE STRAND"/>
    <property type="match status" value="1"/>
</dbReference>
<name>A0A6P3G0M1_OCTDE</name>
<evidence type="ECO:0000256" key="1">
    <source>
        <dbReference type="SAM" id="MobiDB-lite"/>
    </source>
</evidence>
<feature type="non-terminal residue" evidence="3">
    <location>
        <position position="1"/>
    </location>
</feature>
<dbReference type="InterPro" id="IPR051771">
    <property type="entry name" value="FAM167_domain"/>
</dbReference>
<keyword evidence="2" id="KW-1185">Reference proteome</keyword>
<gene>
    <name evidence="3" type="primary">CUNH20orf202</name>
</gene>
<dbReference type="PANTHER" id="PTHR32289">
    <property type="entry name" value="PROTEIN FAM167A"/>
    <property type="match status" value="1"/>
</dbReference>
<dbReference type="GeneID" id="101571870"/>
<sequence>VIVKVSLRDTAMKSAGHPVLNLGQTLEWLRRELSEMQIQDQQLLLTLRHLHSVLAELRTPRTQWEDGRSSRGTSPIRARAGSEGRGCQPVSHRRLAQLLEGEENRRNSIP</sequence>
<organism evidence="2 3">
    <name type="scientific">Octodon degus</name>
    <name type="common">Degu</name>
    <name type="synonym">Sciurus degus</name>
    <dbReference type="NCBI Taxonomy" id="10160"/>
    <lineage>
        <taxon>Eukaryota</taxon>
        <taxon>Metazoa</taxon>
        <taxon>Chordata</taxon>
        <taxon>Craniata</taxon>
        <taxon>Vertebrata</taxon>
        <taxon>Euteleostomi</taxon>
        <taxon>Mammalia</taxon>
        <taxon>Eutheria</taxon>
        <taxon>Euarchontoglires</taxon>
        <taxon>Glires</taxon>
        <taxon>Rodentia</taxon>
        <taxon>Hystricomorpha</taxon>
        <taxon>Octodontidae</taxon>
        <taxon>Octodon</taxon>
    </lineage>
</organism>
<dbReference type="RefSeq" id="XP_004648796.1">
    <property type="nucleotide sequence ID" value="XM_004648739.1"/>
</dbReference>
<evidence type="ECO:0000313" key="2">
    <source>
        <dbReference type="Proteomes" id="UP000515203"/>
    </source>
</evidence>
<dbReference type="OrthoDB" id="9799696at2759"/>
<dbReference type="AlphaFoldDB" id="A0A6P3G0M1"/>
<dbReference type="Proteomes" id="UP000515203">
    <property type="component" value="Unplaced"/>
</dbReference>
<proteinExistence type="predicted"/>
<feature type="region of interest" description="Disordered" evidence="1">
    <location>
        <begin position="61"/>
        <end position="91"/>
    </location>
</feature>
<dbReference type="InParanoid" id="A0A6P3G0M1"/>
<accession>A0A6P3G0M1</accession>
<evidence type="ECO:0000313" key="3">
    <source>
        <dbReference type="RefSeq" id="XP_004648796.1"/>
    </source>
</evidence>
<protein>
    <submittedName>
        <fullName evidence="3">Uncharacterized protein C20orf202 homolog</fullName>
    </submittedName>
</protein>